<organism evidence="2 3">
    <name type="scientific">Blastopirellula retiformator</name>
    <dbReference type="NCBI Taxonomy" id="2527970"/>
    <lineage>
        <taxon>Bacteria</taxon>
        <taxon>Pseudomonadati</taxon>
        <taxon>Planctomycetota</taxon>
        <taxon>Planctomycetia</taxon>
        <taxon>Pirellulales</taxon>
        <taxon>Pirellulaceae</taxon>
        <taxon>Blastopirellula</taxon>
    </lineage>
</organism>
<dbReference type="AlphaFoldDB" id="A0A5C5UYE1"/>
<protein>
    <submittedName>
        <fullName evidence="2">Integrase core domain protein</fullName>
    </submittedName>
</protein>
<dbReference type="Proteomes" id="UP000318878">
    <property type="component" value="Unassembled WGS sequence"/>
</dbReference>
<dbReference type="OrthoDB" id="239066at2"/>
<name>A0A5C5UYE1_9BACT</name>
<accession>A0A5C5UYE1</accession>
<dbReference type="PROSITE" id="PS50994">
    <property type="entry name" value="INTEGRASE"/>
    <property type="match status" value="1"/>
</dbReference>
<dbReference type="Pfam" id="PF13683">
    <property type="entry name" value="rve_3"/>
    <property type="match status" value="1"/>
</dbReference>
<sequence length="353" mass="40750">MKNIYHQLLLLIAGSTQKELAAQIRYLKVENEVLRSKLPRRISVTAQEKNRLVKFGAKLGQAVHEIVTIVGPSTILRWIRESKKPGGVKQVRKGRPRTKEEIRELILRFARENDWGYTRIMGELKKLGIKPPSRNTVKNILKENGLEPGPNRGEGTWDEFLKMHAATLWQCDFYSKKVLTLKGWRDLYLLIFLHVESRQVYIAPSTFHPNEEWAMQQAEAFLEHVKSVDLPIDTLMHDRDKKLTAKVDATFQAADIRVVKSAYRSPNTNAFVERFIQTLQRECLDHFVVFGEQHMDYLVKEFVGFYHAERPHQGKENELLTPGEPQPDVLSIGSITCHERLGGVLKHYHRQAA</sequence>
<reference evidence="2 3" key="1">
    <citation type="submission" date="2019-02" db="EMBL/GenBank/DDBJ databases">
        <title>Deep-cultivation of Planctomycetes and their phenomic and genomic characterization uncovers novel biology.</title>
        <authorList>
            <person name="Wiegand S."/>
            <person name="Jogler M."/>
            <person name="Boedeker C."/>
            <person name="Pinto D."/>
            <person name="Vollmers J."/>
            <person name="Rivas-Marin E."/>
            <person name="Kohn T."/>
            <person name="Peeters S.H."/>
            <person name="Heuer A."/>
            <person name="Rast P."/>
            <person name="Oberbeckmann S."/>
            <person name="Bunk B."/>
            <person name="Jeske O."/>
            <person name="Meyerdierks A."/>
            <person name="Storesund J.E."/>
            <person name="Kallscheuer N."/>
            <person name="Luecker S."/>
            <person name="Lage O.M."/>
            <person name="Pohl T."/>
            <person name="Merkel B.J."/>
            <person name="Hornburger P."/>
            <person name="Mueller R.-W."/>
            <person name="Bruemmer F."/>
            <person name="Labrenz M."/>
            <person name="Spormann A.M."/>
            <person name="Op Den Camp H."/>
            <person name="Overmann J."/>
            <person name="Amann R."/>
            <person name="Jetten M.S.M."/>
            <person name="Mascher T."/>
            <person name="Medema M.H."/>
            <person name="Devos D.P."/>
            <person name="Kaster A.-K."/>
            <person name="Ovreas L."/>
            <person name="Rohde M."/>
            <person name="Galperin M.Y."/>
            <person name="Jogler C."/>
        </authorList>
    </citation>
    <scope>NUCLEOTIDE SEQUENCE [LARGE SCALE GENOMIC DNA]</scope>
    <source>
        <strain evidence="2 3">Enr8</strain>
    </source>
</reference>
<dbReference type="EMBL" id="SJPF01000005">
    <property type="protein sequence ID" value="TWT30670.1"/>
    <property type="molecule type" value="Genomic_DNA"/>
</dbReference>
<dbReference type="InterPro" id="IPR036397">
    <property type="entry name" value="RNaseH_sf"/>
</dbReference>
<comment type="caution">
    <text evidence="2">The sequence shown here is derived from an EMBL/GenBank/DDBJ whole genome shotgun (WGS) entry which is preliminary data.</text>
</comment>
<evidence type="ECO:0000259" key="1">
    <source>
        <dbReference type="PROSITE" id="PS50994"/>
    </source>
</evidence>
<dbReference type="InterPro" id="IPR012337">
    <property type="entry name" value="RNaseH-like_sf"/>
</dbReference>
<dbReference type="GO" id="GO:0015074">
    <property type="term" value="P:DNA integration"/>
    <property type="evidence" value="ECO:0007669"/>
    <property type="project" value="InterPro"/>
</dbReference>
<dbReference type="GO" id="GO:0003676">
    <property type="term" value="F:nucleic acid binding"/>
    <property type="evidence" value="ECO:0007669"/>
    <property type="project" value="InterPro"/>
</dbReference>
<evidence type="ECO:0000313" key="2">
    <source>
        <dbReference type="EMBL" id="TWT30670.1"/>
    </source>
</evidence>
<dbReference type="InterPro" id="IPR009057">
    <property type="entry name" value="Homeodomain-like_sf"/>
</dbReference>
<evidence type="ECO:0000313" key="3">
    <source>
        <dbReference type="Proteomes" id="UP000318878"/>
    </source>
</evidence>
<proteinExistence type="predicted"/>
<dbReference type="Gene3D" id="3.30.420.10">
    <property type="entry name" value="Ribonuclease H-like superfamily/Ribonuclease H"/>
    <property type="match status" value="1"/>
</dbReference>
<dbReference type="SUPFAM" id="SSF46689">
    <property type="entry name" value="Homeodomain-like"/>
    <property type="match status" value="1"/>
</dbReference>
<keyword evidence="3" id="KW-1185">Reference proteome</keyword>
<dbReference type="InterPro" id="IPR001584">
    <property type="entry name" value="Integrase_cat-core"/>
</dbReference>
<dbReference type="RefSeq" id="WP_146435302.1">
    <property type="nucleotide sequence ID" value="NZ_SJPF01000005.1"/>
</dbReference>
<dbReference type="SUPFAM" id="SSF53098">
    <property type="entry name" value="Ribonuclease H-like"/>
    <property type="match status" value="1"/>
</dbReference>
<gene>
    <name evidence="2" type="ORF">Enr8_41910</name>
</gene>
<feature type="domain" description="Integrase catalytic" evidence="1">
    <location>
        <begin position="146"/>
        <end position="330"/>
    </location>
</feature>